<name>A0A0F9P2A8_9ZZZZ</name>
<dbReference type="AlphaFoldDB" id="A0A0F9P2A8"/>
<protein>
    <submittedName>
        <fullName evidence="1">Uncharacterized protein</fullName>
    </submittedName>
</protein>
<sequence>MNGTANIAVGDKLSTYSSAGIGAKATAGKGGVFAIALEAYTNSDSSGVIDAILFEPGRFDSTAGGNTLDSSYDQGGQGVGRTITVDTNAVVLAGDEATENIFEITNTAGTGALIALTHTTTPYCLNPEGSTPRLVETPLTHPMTKVDRGWVEP</sequence>
<organism evidence="1">
    <name type="scientific">marine sediment metagenome</name>
    <dbReference type="NCBI Taxonomy" id="412755"/>
    <lineage>
        <taxon>unclassified sequences</taxon>
        <taxon>metagenomes</taxon>
        <taxon>ecological metagenomes</taxon>
    </lineage>
</organism>
<proteinExistence type="predicted"/>
<comment type="caution">
    <text evidence="1">The sequence shown here is derived from an EMBL/GenBank/DDBJ whole genome shotgun (WGS) entry which is preliminary data.</text>
</comment>
<dbReference type="EMBL" id="LAZR01003419">
    <property type="protein sequence ID" value="KKN18517.1"/>
    <property type="molecule type" value="Genomic_DNA"/>
</dbReference>
<accession>A0A0F9P2A8</accession>
<evidence type="ECO:0000313" key="1">
    <source>
        <dbReference type="EMBL" id="KKN18517.1"/>
    </source>
</evidence>
<gene>
    <name evidence="1" type="ORF">LCGC14_0954900</name>
</gene>
<reference evidence="1" key="1">
    <citation type="journal article" date="2015" name="Nature">
        <title>Complex archaea that bridge the gap between prokaryotes and eukaryotes.</title>
        <authorList>
            <person name="Spang A."/>
            <person name="Saw J.H."/>
            <person name="Jorgensen S.L."/>
            <person name="Zaremba-Niedzwiedzka K."/>
            <person name="Martijn J."/>
            <person name="Lind A.E."/>
            <person name="van Eijk R."/>
            <person name="Schleper C."/>
            <person name="Guy L."/>
            <person name="Ettema T.J."/>
        </authorList>
    </citation>
    <scope>NUCLEOTIDE SEQUENCE</scope>
</reference>